<evidence type="ECO:0000259" key="6">
    <source>
        <dbReference type="Pfam" id="PF07980"/>
    </source>
</evidence>
<gene>
    <name evidence="8" type="ORF">B0I27_103431</name>
</gene>
<keyword evidence="3" id="KW-0732">Signal</keyword>
<dbReference type="Pfam" id="PF07980">
    <property type="entry name" value="SusD_RagB"/>
    <property type="match status" value="1"/>
</dbReference>
<keyword evidence="9" id="KW-1185">Reference proteome</keyword>
<keyword evidence="5" id="KW-0998">Cell outer membrane</keyword>
<dbReference type="Proteomes" id="UP000238034">
    <property type="component" value="Unassembled WGS sequence"/>
</dbReference>
<name>A0A2T0U7X2_9SPHI</name>
<evidence type="ECO:0000259" key="7">
    <source>
        <dbReference type="Pfam" id="PF14322"/>
    </source>
</evidence>
<comment type="subcellular location">
    <subcellularLocation>
        <location evidence="1">Cell outer membrane</location>
    </subcellularLocation>
</comment>
<evidence type="ECO:0000256" key="1">
    <source>
        <dbReference type="ARBA" id="ARBA00004442"/>
    </source>
</evidence>
<dbReference type="RefSeq" id="WP_106292532.1">
    <property type="nucleotide sequence ID" value="NZ_PVTH01000003.1"/>
</dbReference>
<comment type="similarity">
    <text evidence="2">Belongs to the SusD family.</text>
</comment>
<accession>A0A2T0U7X2</accession>
<dbReference type="InterPro" id="IPR012944">
    <property type="entry name" value="SusD_RagB_dom"/>
</dbReference>
<evidence type="ECO:0000256" key="2">
    <source>
        <dbReference type="ARBA" id="ARBA00006275"/>
    </source>
</evidence>
<dbReference type="EMBL" id="PVTH01000003">
    <property type="protein sequence ID" value="PRY53958.1"/>
    <property type="molecule type" value="Genomic_DNA"/>
</dbReference>
<reference evidence="8 9" key="1">
    <citation type="submission" date="2018-03" db="EMBL/GenBank/DDBJ databases">
        <title>Genomic Encyclopedia of Type Strains, Phase III (KMG-III): the genomes of soil and plant-associated and newly described type strains.</title>
        <authorList>
            <person name="Whitman W."/>
        </authorList>
    </citation>
    <scope>NUCLEOTIDE SEQUENCE [LARGE SCALE GENOMIC DNA]</scope>
    <source>
        <strain evidence="8 9">CGMCC 1.9313</strain>
    </source>
</reference>
<dbReference type="InterPro" id="IPR011990">
    <property type="entry name" value="TPR-like_helical_dom_sf"/>
</dbReference>
<evidence type="ECO:0000256" key="3">
    <source>
        <dbReference type="ARBA" id="ARBA00022729"/>
    </source>
</evidence>
<evidence type="ECO:0000313" key="8">
    <source>
        <dbReference type="EMBL" id="PRY53958.1"/>
    </source>
</evidence>
<evidence type="ECO:0000256" key="4">
    <source>
        <dbReference type="ARBA" id="ARBA00023136"/>
    </source>
</evidence>
<evidence type="ECO:0000256" key="5">
    <source>
        <dbReference type="ARBA" id="ARBA00023237"/>
    </source>
</evidence>
<dbReference type="InterPro" id="IPR033985">
    <property type="entry name" value="SusD-like_N"/>
</dbReference>
<sequence length="526" mass="58697">MKRYKLSLILLTLVVLISCKKDFLNQPSENNPTLETYYNTPEEVYAATGYLYNSVWYDYSDKAFHSIGEALSGNMLTETGVNYDGGSFNNFTVLSTDGLVASTWRSLYKVAGTATVLLKTFEQKKAATPNAPHLDLAIAECRFIRGAAYFYITRIFKDVPIVEDPVVLAGSGDYNIPRYLQADVLRFILEDFQYAKDNLPATPYQVGRVSSNSAAGMMAKVYLYQKDYANAKKFAEEVINSGKYSLYPDYEKMFTSSTANNNQESLFALQWIAEGGYGFANAVNSYAAPSTLLKPDFNTGYSSVYPTIDILNSYAPNDKRRQWSNMEHGFTRADWKNANFPNGFKYDTTGTEYETITTLRNGTRANSLKYVVGTGTNGEKLSDNGSSDMCTYILRYADVLLIYAEAVLGDAASTTDGSALAAFNQVHNRNGNFDNVPATVLTKDFILKERRAEFAYEGDYWFDIQRQGFARAKQIIEDQERGSYTGSGISSVKAKLSSESQLFLPIPQSETVSDPQLLQPAVPYYK</sequence>
<dbReference type="OrthoDB" id="993981at2"/>
<proteinExistence type="inferred from homology"/>
<keyword evidence="4" id="KW-0472">Membrane</keyword>
<feature type="domain" description="SusD-like N-terminal" evidence="7">
    <location>
        <begin position="93"/>
        <end position="223"/>
    </location>
</feature>
<comment type="caution">
    <text evidence="8">The sequence shown here is derived from an EMBL/GenBank/DDBJ whole genome shotgun (WGS) entry which is preliminary data.</text>
</comment>
<dbReference type="Gene3D" id="1.25.40.390">
    <property type="match status" value="1"/>
</dbReference>
<protein>
    <submittedName>
        <fullName evidence="8">Putative outer membrane starch-binding protein</fullName>
    </submittedName>
</protein>
<dbReference type="SUPFAM" id="SSF48452">
    <property type="entry name" value="TPR-like"/>
    <property type="match status" value="1"/>
</dbReference>
<dbReference type="GO" id="GO:0009279">
    <property type="term" value="C:cell outer membrane"/>
    <property type="evidence" value="ECO:0007669"/>
    <property type="project" value="UniProtKB-SubCell"/>
</dbReference>
<dbReference type="PROSITE" id="PS51257">
    <property type="entry name" value="PROKAR_LIPOPROTEIN"/>
    <property type="match status" value="1"/>
</dbReference>
<organism evidence="8 9">
    <name type="scientific">Arcticibacter pallidicorallinus</name>
    <dbReference type="NCBI Taxonomy" id="1259464"/>
    <lineage>
        <taxon>Bacteria</taxon>
        <taxon>Pseudomonadati</taxon>
        <taxon>Bacteroidota</taxon>
        <taxon>Sphingobacteriia</taxon>
        <taxon>Sphingobacteriales</taxon>
        <taxon>Sphingobacteriaceae</taxon>
        <taxon>Arcticibacter</taxon>
    </lineage>
</organism>
<dbReference type="AlphaFoldDB" id="A0A2T0U7X2"/>
<dbReference type="Pfam" id="PF14322">
    <property type="entry name" value="SusD-like_3"/>
    <property type="match status" value="1"/>
</dbReference>
<feature type="domain" description="RagB/SusD" evidence="6">
    <location>
        <begin position="264"/>
        <end position="524"/>
    </location>
</feature>
<evidence type="ECO:0000313" key="9">
    <source>
        <dbReference type="Proteomes" id="UP000238034"/>
    </source>
</evidence>